<feature type="transmembrane region" description="Helical" evidence="6">
    <location>
        <begin position="239"/>
        <end position="260"/>
    </location>
</feature>
<dbReference type="PANTHER" id="PTHR30213">
    <property type="entry name" value="INNER MEMBRANE PROTEIN YHJD"/>
    <property type="match status" value="1"/>
</dbReference>
<proteinExistence type="predicted"/>
<feature type="transmembrane region" description="Helical" evidence="6">
    <location>
        <begin position="345"/>
        <end position="366"/>
    </location>
</feature>
<evidence type="ECO:0000256" key="5">
    <source>
        <dbReference type="ARBA" id="ARBA00023136"/>
    </source>
</evidence>
<feature type="transmembrane region" description="Helical" evidence="6">
    <location>
        <begin position="160"/>
        <end position="181"/>
    </location>
</feature>
<dbReference type="EMBL" id="CP074132">
    <property type="protein sequence ID" value="QUX30001.1"/>
    <property type="molecule type" value="Genomic_DNA"/>
</dbReference>
<keyword evidence="2" id="KW-1003">Cell membrane</keyword>
<keyword evidence="4 6" id="KW-1133">Transmembrane helix</keyword>
<dbReference type="PANTHER" id="PTHR30213:SF1">
    <property type="entry name" value="INNER MEMBRANE PROTEIN YHJD"/>
    <property type="match status" value="1"/>
</dbReference>
<feature type="transmembrane region" description="Helical" evidence="6">
    <location>
        <begin position="266"/>
        <end position="284"/>
    </location>
</feature>
<evidence type="ECO:0000256" key="6">
    <source>
        <dbReference type="SAM" id="Phobius"/>
    </source>
</evidence>
<evidence type="ECO:0000256" key="4">
    <source>
        <dbReference type="ARBA" id="ARBA00022989"/>
    </source>
</evidence>
<dbReference type="RefSeq" id="WP_212642813.1">
    <property type="nucleotide sequence ID" value="NZ_CP074132.1"/>
</dbReference>
<feature type="transmembrane region" description="Helical" evidence="6">
    <location>
        <begin position="201"/>
        <end position="227"/>
    </location>
</feature>
<evidence type="ECO:0000256" key="1">
    <source>
        <dbReference type="ARBA" id="ARBA00004651"/>
    </source>
</evidence>
<accession>A0ABX8C6E9</accession>
<keyword evidence="5 6" id="KW-0472">Membrane</keyword>
<evidence type="ECO:0000313" key="8">
    <source>
        <dbReference type="Proteomes" id="UP000678016"/>
    </source>
</evidence>
<reference evidence="8" key="1">
    <citation type="submission" date="2021-05" db="EMBL/GenBank/DDBJ databases">
        <title>Direct Submission.</title>
        <authorList>
            <person name="Li K."/>
            <person name="Gao J."/>
        </authorList>
    </citation>
    <scope>NUCLEOTIDE SEQUENCE [LARGE SCALE GENOMIC DNA]</scope>
    <source>
        <strain evidence="8">HDS12</strain>
    </source>
</reference>
<evidence type="ECO:0000256" key="3">
    <source>
        <dbReference type="ARBA" id="ARBA00022692"/>
    </source>
</evidence>
<evidence type="ECO:0000313" key="7">
    <source>
        <dbReference type="EMBL" id="QUX30001.1"/>
    </source>
</evidence>
<feature type="transmembrane region" description="Helical" evidence="6">
    <location>
        <begin position="113"/>
        <end position="134"/>
    </location>
</feature>
<keyword evidence="3 6" id="KW-0812">Transmembrane</keyword>
<sequence>MAAALDRARDTGRHYRNLGMDTYWELRRRRPAVDHLVRAYERYADRNGNQLAGAVTYFAFLSFFPLLALAFAAVGYLAAVQVEVGDYLQQALDGVLPGLSGQLPIDEIAQARVGAGVIGVLGLLYAGLNAVSALREALHSIWLKNLKEGPNLLLRKLADLLVMLGLGAALLLAVAFTSVAQTATQWLLGLVGLDGSLLANLSLRVLALAIAVGANMAIFVLAFALLSGSGRPTRMMWRGALLGAVGFEVLKAAAAVLLAGTLSNPVYASFAVLVGLLVWINLVMRLVMFSAAWTATWLPMPPPYTGSLPLPEEYGMDWTRPDWAAGVSARVSASEAAERRRARRALAGMLSLLGAAGAAGTAAWALRRRRGERA</sequence>
<comment type="subcellular location">
    <subcellularLocation>
        <location evidence="1">Cell membrane</location>
        <topology evidence="1">Multi-pass membrane protein</topology>
    </subcellularLocation>
</comment>
<keyword evidence="8" id="KW-1185">Reference proteome</keyword>
<dbReference type="InterPro" id="IPR017039">
    <property type="entry name" value="Virul_fac_BrkB"/>
</dbReference>
<gene>
    <name evidence="7" type="ORF">KGD83_05445</name>
</gene>
<protein>
    <submittedName>
        <fullName evidence="7">YihY/virulence factor BrkB family protein</fullName>
    </submittedName>
</protein>
<evidence type="ECO:0000256" key="2">
    <source>
        <dbReference type="ARBA" id="ARBA00022475"/>
    </source>
</evidence>
<name>A0ABX8C6E9_9ACTN</name>
<dbReference type="Proteomes" id="UP000678016">
    <property type="component" value="Chromosome"/>
</dbReference>
<dbReference type="Pfam" id="PF03631">
    <property type="entry name" value="Virul_fac_BrkB"/>
    <property type="match status" value="1"/>
</dbReference>
<feature type="transmembrane region" description="Helical" evidence="6">
    <location>
        <begin position="51"/>
        <end position="78"/>
    </location>
</feature>
<organism evidence="7 8">
    <name type="scientific">Nocardiopsis akebiae</name>
    <dbReference type="NCBI Taxonomy" id="2831968"/>
    <lineage>
        <taxon>Bacteria</taxon>
        <taxon>Bacillati</taxon>
        <taxon>Actinomycetota</taxon>
        <taxon>Actinomycetes</taxon>
        <taxon>Streptosporangiales</taxon>
        <taxon>Nocardiopsidaceae</taxon>
        <taxon>Nocardiopsis</taxon>
    </lineage>
</organism>